<organism evidence="2 3">
    <name type="scientific">Apophysomyces ossiformis</name>
    <dbReference type="NCBI Taxonomy" id="679940"/>
    <lineage>
        <taxon>Eukaryota</taxon>
        <taxon>Fungi</taxon>
        <taxon>Fungi incertae sedis</taxon>
        <taxon>Mucoromycota</taxon>
        <taxon>Mucoromycotina</taxon>
        <taxon>Mucoromycetes</taxon>
        <taxon>Mucorales</taxon>
        <taxon>Mucorineae</taxon>
        <taxon>Mucoraceae</taxon>
        <taxon>Apophysomyces</taxon>
    </lineage>
</organism>
<dbReference type="Gene3D" id="3.40.50.300">
    <property type="entry name" value="P-loop containing nucleotide triphosphate hydrolases"/>
    <property type="match status" value="1"/>
</dbReference>
<dbReference type="GO" id="GO:0005634">
    <property type="term" value="C:nucleus"/>
    <property type="evidence" value="ECO:0007669"/>
    <property type="project" value="TreeGrafter"/>
</dbReference>
<feature type="region of interest" description="Disordered" evidence="1">
    <location>
        <begin position="38"/>
        <end position="68"/>
    </location>
</feature>
<dbReference type="EMBL" id="JABAYA010000021">
    <property type="protein sequence ID" value="KAF7729860.1"/>
    <property type="molecule type" value="Genomic_DNA"/>
</dbReference>
<evidence type="ECO:0000313" key="2">
    <source>
        <dbReference type="EMBL" id="KAF7729860.1"/>
    </source>
</evidence>
<comment type="caution">
    <text evidence="2">The sequence shown here is derived from an EMBL/GenBank/DDBJ whole genome shotgun (WGS) entry which is preliminary data.</text>
</comment>
<name>A0A8H7EUZ4_9FUNG</name>
<evidence type="ECO:0000256" key="1">
    <source>
        <dbReference type="SAM" id="MobiDB-lite"/>
    </source>
</evidence>
<evidence type="ECO:0000313" key="3">
    <source>
        <dbReference type="Proteomes" id="UP000605846"/>
    </source>
</evidence>
<accession>A0A8H7EUZ4</accession>
<gene>
    <name evidence="2" type="primary">CMSS1</name>
    <name evidence="2" type="ORF">EC973_003594</name>
</gene>
<dbReference type="PANTHER" id="PTHR24030">
    <property type="entry name" value="PROTEIN CMSS1"/>
    <property type="match status" value="1"/>
</dbReference>
<dbReference type="InterPro" id="IPR032704">
    <property type="entry name" value="Cms1"/>
</dbReference>
<sequence length="271" mass="30911">MPEEEKKKISQSADALEDDFYEIEDTFSDTEHVVEEDATAVVAGKKRKAEQKKEKKKKKARQSDDPYGHMNIWTESVETQYGYVADRQKKALPKLSAVEYEEQALVKEAFVNNEKFTSEHVLEALPNYIKFGVATHKKLAKAPTELARPVALVITHSAVRAVDLVRALKEFNQTAKIAKLFAKHMKVEEQIYFLEKQPIHLGVGTPNRIKALIEQGHLHLDRLELIVIDTERNAKRFNIFDNDNVRGDLFSLLGSHIADRMQKGQTKLGLF</sequence>
<dbReference type="InterPro" id="IPR027417">
    <property type="entry name" value="P-loop_NTPase"/>
</dbReference>
<proteinExistence type="predicted"/>
<feature type="compositionally biased region" description="Basic residues" evidence="1">
    <location>
        <begin position="44"/>
        <end position="60"/>
    </location>
</feature>
<dbReference type="Pfam" id="PF14617">
    <property type="entry name" value="CMS1"/>
    <property type="match status" value="1"/>
</dbReference>
<dbReference type="GO" id="GO:0030686">
    <property type="term" value="C:90S preribosome"/>
    <property type="evidence" value="ECO:0007669"/>
    <property type="project" value="TreeGrafter"/>
</dbReference>
<dbReference type="SUPFAM" id="SSF52540">
    <property type="entry name" value="P-loop containing nucleoside triphosphate hydrolases"/>
    <property type="match status" value="1"/>
</dbReference>
<keyword evidence="3" id="KW-1185">Reference proteome</keyword>
<dbReference type="PANTHER" id="PTHR24030:SF0">
    <property type="entry name" value="PROTEIN CMSS1"/>
    <property type="match status" value="1"/>
</dbReference>
<dbReference type="Proteomes" id="UP000605846">
    <property type="component" value="Unassembled WGS sequence"/>
</dbReference>
<reference evidence="2" key="1">
    <citation type="submission" date="2020-01" db="EMBL/GenBank/DDBJ databases">
        <title>Genome Sequencing of Three Apophysomyces-Like Fungal Strains Confirms a Novel Fungal Genus in the Mucoromycota with divergent Burkholderia-like Endosymbiotic Bacteria.</title>
        <authorList>
            <person name="Stajich J.E."/>
            <person name="Macias A.M."/>
            <person name="Carter-House D."/>
            <person name="Lovett B."/>
            <person name="Kasson L.R."/>
            <person name="Berry K."/>
            <person name="Grigoriev I."/>
            <person name="Chang Y."/>
            <person name="Spatafora J."/>
            <person name="Kasson M.T."/>
        </authorList>
    </citation>
    <scope>NUCLEOTIDE SEQUENCE</scope>
    <source>
        <strain evidence="2">NRRL A-21654</strain>
    </source>
</reference>
<dbReference type="AlphaFoldDB" id="A0A8H7EUZ4"/>
<protein>
    <submittedName>
        <fullName evidence="2">Cms1 ribosomal small subunit</fullName>
    </submittedName>
</protein>
<dbReference type="OrthoDB" id="1929311at2759"/>